<keyword evidence="2" id="KW-1185">Reference proteome</keyword>
<sequence length="31" mass="3226">MSASVTCCFHRTAPVRAFSASSESKSPALPV</sequence>
<name>A0AAE3VVF7_9ACTN</name>
<gene>
    <name evidence="1" type="ORF">J2S42_001432</name>
</gene>
<evidence type="ECO:0000313" key="1">
    <source>
        <dbReference type="EMBL" id="MDQ0364763.1"/>
    </source>
</evidence>
<protein>
    <submittedName>
        <fullName evidence="1">Uncharacterized protein</fullName>
    </submittedName>
</protein>
<dbReference type="AlphaFoldDB" id="A0AAE3VVF7"/>
<dbReference type="Proteomes" id="UP001240236">
    <property type="component" value="Unassembled WGS sequence"/>
</dbReference>
<accession>A0AAE3VVF7</accession>
<reference evidence="1 2" key="1">
    <citation type="submission" date="2023-07" db="EMBL/GenBank/DDBJ databases">
        <title>Sequencing the genomes of 1000 actinobacteria strains.</title>
        <authorList>
            <person name="Klenk H.-P."/>
        </authorList>
    </citation>
    <scope>NUCLEOTIDE SEQUENCE [LARGE SCALE GENOMIC DNA]</scope>
    <source>
        <strain evidence="1 2">DSM 44709</strain>
    </source>
</reference>
<evidence type="ECO:0000313" key="2">
    <source>
        <dbReference type="Proteomes" id="UP001240236"/>
    </source>
</evidence>
<organism evidence="1 2">
    <name type="scientific">Catenuloplanes indicus</name>
    <dbReference type="NCBI Taxonomy" id="137267"/>
    <lineage>
        <taxon>Bacteria</taxon>
        <taxon>Bacillati</taxon>
        <taxon>Actinomycetota</taxon>
        <taxon>Actinomycetes</taxon>
        <taxon>Micromonosporales</taxon>
        <taxon>Micromonosporaceae</taxon>
        <taxon>Catenuloplanes</taxon>
    </lineage>
</organism>
<proteinExistence type="predicted"/>
<dbReference type="EMBL" id="JAUSUZ010000001">
    <property type="protein sequence ID" value="MDQ0364763.1"/>
    <property type="molecule type" value="Genomic_DNA"/>
</dbReference>
<comment type="caution">
    <text evidence="1">The sequence shown here is derived from an EMBL/GenBank/DDBJ whole genome shotgun (WGS) entry which is preliminary data.</text>
</comment>